<feature type="compositionally biased region" description="Basic and acidic residues" evidence="1">
    <location>
        <begin position="229"/>
        <end position="240"/>
    </location>
</feature>
<dbReference type="GO" id="GO:0070824">
    <property type="term" value="C:SHREC complex"/>
    <property type="evidence" value="ECO:0007669"/>
    <property type="project" value="InterPro"/>
</dbReference>
<accession>A0A4S8LC78</accession>
<feature type="domain" description="Cryptic loci regulator 2 N-terminal" evidence="2">
    <location>
        <begin position="56"/>
        <end position="119"/>
    </location>
</feature>
<dbReference type="GO" id="GO:0030466">
    <property type="term" value="P:silent mating-type cassette heterochromatin formation"/>
    <property type="evidence" value="ECO:0007669"/>
    <property type="project" value="TreeGrafter"/>
</dbReference>
<dbReference type="InterPro" id="IPR038986">
    <property type="entry name" value="Clr2"/>
</dbReference>
<feature type="region of interest" description="Disordered" evidence="1">
    <location>
        <begin position="131"/>
        <end position="173"/>
    </location>
</feature>
<evidence type="ECO:0000313" key="4">
    <source>
        <dbReference type="Proteomes" id="UP000297245"/>
    </source>
</evidence>
<gene>
    <name evidence="3" type="ORF">K435DRAFT_842939</name>
</gene>
<dbReference type="InterPro" id="IPR031915">
    <property type="entry name" value="Clr2_N"/>
</dbReference>
<feature type="compositionally biased region" description="Low complexity" evidence="1">
    <location>
        <begin position="218"/>
        <end position="227"/>
    </location>
</feature>
<dbReference type="Pfam" id="PF16761">
    <property type="entry name" value="Clr2_transil"/>
    <property type="match status" value="1"/>
</dbReference>
<dbReference type="OrthoDB" id="3058459at2759"/>
<evidence type="ECO:0000259" key="2">
    <source>
        <dbReference type="Pfam" id="PF16761"/>
    </source>
</evidence>
<dbReference type="EMBL" id="ML179505">
    <property type="protein sequence ID" value="THU86290.1"/>
    <property type="molecule type" value="Genomic_DNA"/>
</dbReference>
<protein>
    <recommendedName>
        <fullName evidence="2">Cryptic loci regulator 2 N-terminal domain-containing protein</fullName>
    </recommendedName>
</protein>
<keyword evidence="4" id="KW-1185">Reference proteome</keyword>
<evidence type="ECO:0000313" key="3">
    <source>
        <dbReference type="EMBL" id="THU86290.1"/>
    </source>
</evidence>
<dbReference type="PANTHER" id="PTHR38046:SF1">
    <property type="entry name" value="CRYPTIC LOCI REGULATOR 2"/>
    <property type="match status" value="1"/>
</dbReference>
<sequence length="644" mass="70378">MRFPISDGDASHWIDASVPQNHATAISPSDSTFKSWCLKLTQGVAQKLGWHDTDELLELPDGYRLFSIDRTSSRHRDVFLFGSPYGRFRSPNEFIPHAVWLWTSSSSSGTLNHFQCHCKFYHKKIKAKPSFSSSSSHWRSPSVTAEQSAGNSSHIQTTSSQIRDTQGQKSSYTSVTTATTTTTTSSSASVGVGVGIGASAGDEIQGYRFLSHLLISPSKRSGSSISSNLKKEYEDKEWKEASPLPRAPKESSMLEPEKKKRRVLVEVLEGDCDSENTTGTAFYSHSHSSSMRPAVVAGPSSIPGPSPDLDSSNLHPGELVLCSLLRPIPISARSSSESTSSASISMTRSEPQKTYLIRLWPAILLDTVHDDATINLTYAICDRDLFDQNRDMWTSAKCLFLGIPISSATSESGESSRIRLVPRERIVPYSHQYYHAHSDILYSGSGSKDDDDNNSGGDEFGFEFKFMKILGKVALLHTTRTCDGDDDAFNDREERSTGIGGFSSHCEFLDIWSWAFDSEPSSSPSSSSSSMGTFPDSDMPNKSGLGSSSSSSSSLVSAQAQSQVAYSHLLSIYIATRLCMSSSSGYDLKGVRVAHLTSGLNLAPTAAAESHRVIDSSKEDVFLEEMTKQGEEDLRQFLRNVVKI</sequence>
<dbReference type="AlphaFoldDB" id="A0A4S8LC78"/>
<reference evidence="3 4" key="1">
    <citation type="journal article" date="2019" name="Nat. Ecol. Evol.">
        <title>Megaphylogeny resolves global patterns of mushroom evolution.</title>
        <authorList>
            <person name="Varga T."/>
            <person name="Krizsan K."/>
            <person name="Foldi C."/>
            <person name="Dima B."/>
            <person name="Sanchez-Garcia M."/>
            <person name="Sanchez-Ramirez S."/>
            <person name="Szollosi G.J."/>
            <person name="Szarkandi J.G."/>
            <person name="Papp V."/>
            <person name="Albert L."/>
            <person name="Andreopoulos W."/>
            <person name="Angelini C."/>
            <person name="Antonin V."/>
            <person name="Barry K.W."/>
            <person name="Bougher N.L."/>
            <person name="Buchanan P."/>
            <person name="Buyck B."/>
            <person name="Bense V."/>
            <person name="Catcheside P."/>
            <person name="Chovatia M."/>
            <person name="Cooper J."/>
            <person name="Damon W."/>
            <person name="Desjardin D."/>
            <person name="Finy P."/>
            <person name="Geml J."/>
            <person name="Haridas S."/>
            <person name="Hughes K."/>
            <person name="Justo A."/>
            <person name="Karasinski D."/>
            <person name="Kautmanova I."/>
            <person name="Kiss B."/>
            <person name="Kocsube S."/>
            <person name="Kotiranta H."/>
            <person name="LaButti K.M."/>
            <person name="Lechner B.E."/>
            <person name="Liimatainen K."/>
            <person name="Lipzen A."/>
            <person name="Lukacs Z."/>
            <person name="Mihaltcheva S."/>
            <person name="Morgado L.N."/>
            <person name="Niskanen T."/>
            <person name="Noordeloos M.E."/>
            <person name="Ohm R.A."/>
            <person name="Ortiz-Santana B."/>
            <person name="Ovrebo C."/>
            <person name="Racz N."/>
            <person name="Riley R."/>
            <person name="Savchenko A."/>
            <person name="Shiryaev A."/>
            <person name="Soop K."/>
            <person name="Spirin V."/>
            <person name="Szebenyi C."/>
            <person name="Tomsovsky M."/>
            <person name="Tulloss R.E."/>
            <person name="Uehling J."/>
            <person name="Grigoriev I.V."/>
            <person name="Vagvolgyi C."/>
            <person name="Papp T."/>
            <person name="Martin F.M."/>
            <person name="Miettinen O."/>
            <person name="Hibbett D.S."/>
            <person name="Nagy L.G."/>
        </authorList>
    </citation>
    <scope>NUCLEOTIDE SEQUENCE [LARGE SCALE GENOMIC DNA]</scope>
    <source>
        <strain evidence="3 4">CBS 962.96</strain>
    </source>
</reference>
<feature type="region of interest" description="Disordered" evidence="1">
    <location>
        <begin position="218"/>
        <end position="257"/>
    </location>
</feature>
<dbReference type="Proteomes" id="UP000297245">
    <property type="component" value="Unassembled WGS sequence"/>
</dbReference>
<dbReference type="PANTHER" id="PTHR38046">
    <property type="entry name" value="CRYPTIC LOCI REGULATOR 2"/>
    <property type="match status" value="1"/>
</dbReference>
<feature type="compositionally biased region" description="Low complexity" evidence="1">
    <location>
        <begin position="543"/>
        <end position="552"/>
    </location>
</feature>
<evidence type="ECO:0000256" key="1">
    <source>
        <dbReference type="SAM" id="MobiDB-lite"/>
    </source>
</evidence>
<feature type="region of interest" description="Disordered" evidence="1">
    <location>
        <begin position="523"/>
        <end position="552"/>
    </location>
</feature>
<dbReference type="GO" id="GO:0031934">
    <property type="term" value="C:mating-type region heterochromatin"/>
    <property type="evidence" value="ECO:0007669"/>
    <property type="project" value="TreeGrafter"/>
</dbReference>
<feature type="compositionally biased region" description="Low complexity" evidence="1">
    <location>
        <begin position="131"/>
        <end position="142"/>
    </location>
</feature>
<organism evidence="3 4">
    <name type="scientific">Dendrothele bispora (strain CBS 962.96)</name>
    <dbReference type="NCBI Taxonomy" id="1314807"/>
    <lineage>
        <taxon>Eukaryota</taxon>
        <taxon>Fungi</taxon>
        <taxon>Dikarya</taxon>
        <taxon>Basidiomycota</taxon>
        <taxon>Agaricomycotina</taxon>
        <taxon>Agaricomycetes</taxon>
        <taxon>Agaricomycetidae</taxon>
        <taxon>Agaricales</taxon>
        <taxon>Agaricales incertae sedis</taxon>
        <taxon>Dendrothele</taxon>
    </lineage>
</organism>
<feature type="compositionally biased region" description="Polar residues" evidence="1">
    <location>
        <begin position="143"/>
        <end position="169"/>
    </location>
</feature>
<name>A0A4S8LC78_DENBC</name>
<dbReference type="GO" id="GO:0033553">
    <property type="term" value="C:rDNA heterochromatin"/>
    <property type="evidence" value="ECO:0007669"/>
    <property type="project" value="TreeGrafter"/>
</dbReference>
<proteinExistence type="predicted"/>